<dbReference type="Gene3D" id="1.10.840.10">
    <property type="entry name" value="Ras guanine-nucleotide exchange factors catalytic domain"/>
    <property type="match status" value="1"/>
</dbReference>
<evidence type="ECO:0000256" key="3">
    <source>
        <dbReference type="SAM" id="MobiDB-lite"/>
    </source>
</evidence>
<dbReference type="SMART" id="SM00147">
    <property type="entry name" value="RasGEF"/>
    <property type="match status" value="1"/>
</dbReference>
<name>A0A0D2WQ03_CAPO3</name>
<evidence type="ECO:0000259" key="5">
    <source>
        <dbReference type="PROSITE" id="PS50212"/>
    </source>
</evidence>
<dbReference type="PROSITE" id="PS50009">
    <property type="entry name" value="RASGEF_CAT"/>
    <property type="match status" value="1"/>
</dbReference>
<dbReference type="Proteomes" id="UP000008743">
    <property type="component" value="Unassembled WGS sequence"/>
</dbReference>
<dbReference type="PhylomeDB" id="A0A0D2WQ03"/>
<dbReference type="AlphaFoldDB" id="A0A0D2WQ03"/>
<protein>
    <recommendedName>
        <fullName evidence="8">Ras-GEF domain-containing protein</fullName>
    </recommendedName>
</protein>
<evidence type="ECO:0000313" key="7">
    <source>
        <dbReference type="Proteomes" id="UP000008743"/>
    </source>
</evidence>
<feature type="region of interest" description="Disordered" evidence="3">
    <location>
        <begin position="1"/>
        <end position="97"/>
    </location>
</feature>
<sequence>MAVPSSSPATAVAPCQYHSRQQQQQQTRAAQRQPSSTKPALAARAAASTTSTGTGGSPNSGRKFLFRANTSKGRKSSAGALDLTSGSGTARSKDFIPGTTPAATMDFESLPRIVAPGAEFTYTNPETQITYRTDRDEVLVMTATFERLIDCMTEDIDKDVDYSDTFFLTYKSFLKPIVLFEALVAKFKGTGNAGAAAQIAAAGPDGQPPLQSAGSVESVSDASATMTSAVGGSQTDIFGMSATGSSTLKLKSSTRPKVLTMILHWMKHHWMDVEEDPVLQEQVHTFLNGLREGEYTAYYQSINNAVQQQRQRWEERKLQGEDASELLKRTSTKLSKMLPKIVIEMEPKELAEQLTYYDHHIFSRISRNDYINYLWPSKSRKEQLKASTNQTGTSHLDAFVNRLEKETFWIATEICSLSENETLKEQAKLIQLFLQALSHCLALDNIYTCFAIYGALNFQPVQKLKKAWELVPKKYLAPLQEVENLMNPSRNMRAYRTFIHQKEKTTTPLLPFLPLHLKDLVFLNDGNDTFFQDGRVNFDKCRTIARRVDWLDKLANRPYSWIVPKPELQSYLESAYVCPNMDELTKLARKNNPPPPAPASSSSTMKP</sequence>
<proteinExistence type="predicted"/>
<feature type="compositionally biased region" description="Low complexity" evidence="3">
    <location>
        <begin position="1"/>
        <end position="52"/>
    </location>
</feature>
<dbReference type="GO" id="GO:0005886">
    <property type="term" value="C:plasma membrane"/>
    <property type="evidence" value="ECO:0007669"/>
    <property type="project" value="TreeGrafter"/>
</dbReference>
<feature type="domain" description="Ras-GEF" evidence="4">
    <location>
        <begin position="346"/>
        <end position="594"/>
    </location>
</feature>
<organism evidence="6 7">
    <name type="scientific">Capsaspora owczarzaki (strain ATCC 30864)</name>
    <dbReference type="NCBI Taxonomy" id="595528"/>
    <lineage>
        <taxon>Eukaryota</taxon>
        <taxon>Filasterea</taxon>
        <taxon>Capsaspora</taxon>
    </lineage>
</organism>
<dbReference type="PROSITE" id="PS50212">
    <property type="entry name" value="RASGEF_NTER"/>
    <property type="match status" value="1"/>
</dbReference>
<accession>A0A0D2WQ03</accession>
<dbReference type="Pfam" id="PF00617">
    <property type="entry name" value="RasGEF"/>
    <property type="match status" value="1"/>
</dbReference>
<dbReference type="InterPro" id="IPR036964">
    <property type="entry name" value="RASGEF_cat_dom_sf"/>
</dbReference>
<dbReference type="CDD" id="cd06224">
    <property type="entry name" value="REM"/>
    <property type="match status" value="1"/>
</dbReference>
<keyword evidence="7" id="KW-1185">Reference proteome</keyword>
<evidence type="ECO:0000256" key="1">
    <source>
        <dbReference type="ARBA" id="ARBA00022658"/>
    </source>
</evidence>
<dbReference type="PANTHER" id="PTHR23113">
    <property type="entry name" value="GUANINE NUCLEOTIDE EXCHANGE FACTOR"/>
    <property type="match status" value="1"/>
</dbReference>
<reference evidence="7" key="1">
    <citation type="submission" date="2011-02" db="EMBL/GenBank/DDBJ databases">
        <title>The Genome Sequence of Capsaspora owczarzaki ATCC 30864.</title>
        <authorList>
            <person name="Russ C."/>
            <person name="Cuomo C."/>
            <person name="Burger G."/>
            <person name="Gray M.W."/>
            <person name="Holland P.W.H."/>
            <person name="King N."/>
            <person name="Lang F.B.F."/>
            <person name="Roger A.J."/>
            <person name="Ruiz-Trillo I."/>
            <person name="Young S.K."/>
            <person name="Zeng Q."/>
            <person name="Gargeya S."/>
            <person name="Alvarado L."/>
            <person name="Berlin A."/>
            <person name="Chapman S.B."/>
            <person name="Chen Z."/>
            <person name="Freedman E."/>
            <person name="Gellesch M."/>
            <person name="Goldberg J."/>
            <person name="Griggs A."/>
            <person name="Gujja S."/>
            <person name="Heilman E."/>
            <person name="Heiman D."/>
            <person name="Howarth C."/>
            <person name="Mehta T."/>
            <person name="Neiman D."/>
            <person name="Pearson M."/>
            <person name="Roberts A."/>
            <person name="Saif S."/>
            <person name="Shea T."/>
            <person name="Shenoy N."/>
            <person name="Sisk P."/>
            <person name="Stolte C."/>
            <person name="Sykes S."/>
            <person name="White J."/>
            <person name="Yandava C."/>
            <person name="Haas B."/>
            <person name="Nusbaum C."/>
            <person name="Birren B."/>
        </authorList>
    </citation>
    <scope>NUCLEOTIDE SEQUENCE</scope>
    <source>
        <strain evidence="7">ATCC 30864</strain>
    </source>
</reference>
<evidence type="ECO:0000259" key="4">
    <source>
        <dbReference type="PROSITE" id="PS50009"/>
    </source>
</evidence>
<evidence type="ECO:0000256" key="2">
    <source>
        <dbReference type="PROSITE-ProRule" id="PRU00168"/>
    </source>
</evidence>
<feature type="region of interest" description="Disordered" evidence="3">
    <location>
        <begin position="586"/>
        <end position="607"/>
    </location>
</feature>
<dbReference type="SUPFAM" id="SSF48366">
    <property type="entry name" value="Ras GEF"/>
    <property type="match status" value="1"/>
</dbReference>
<dbReference type="EMBL" id="KE346364">
    <property type="protein sequence ID" value="KJE92938.1"/>
    <property type="molecule type" value="Genomic_DNA"/>
</dbReference>
<dbReference type="Pfam" id="PF00618">
    <property type="entry name" value="RasGEF_N"/>
    <property type="match status" value="1"/>
</dbReference>
<dbReference type="InterPro" id="IPR008937">
    <property type="entry name" value="Ras-like_GEF"/>
</dbReference>
<dbReference type="GO" id="GO:0007265">
    <property type="term" value="P:Ras protein signal transduction"/>
    <property type="evidence" value="ECO:0007669"/>
    <property type="project" value="TreeGrafter"/>
</dbReference>
<dbReference type="PANTHER" id="PTHR23113:SF99">
    <property type="entry name" value="RASGEF DOMAIN-CONTAINING PROTEIN"/>
    <property type="match status" value="1"/>
</dbReference>
<keyword evidence="1 2" id="KW-0344">Guanine-nucleotide releasing factor</keyword>
<dbReference type="GO" id="GO:0005085">
    <property type="term" value="F:guanyl-nucleotide exchange factor activity"/>
    <property type="evidence" value="ECO:0007669"/>
    <property type="project" value="UniProtKB-KW"/>
</dbReference>
<evidence type="ECO:0008006" key="8">
    <source>
        <dbReference type="Google" id="ProtNLM"/>
    </source>
</evidence>
<dbReference type="InterPro" id="IPR000651">
    <property type="entry name" value="Ras-like_Gua-exchang_fac_N"/>
</dbReference>
<dbReference type="InterPro" id="IPR001895">
    <property type="entry name" value="RASGEF_cat_dom"/>
</dbReference>
<dbReference type="eggNOG" id="KOG3542">
    <property type="taxonomic scope" value="Eukaryota"/>
</dbReference>
<dbReference type="SMART" id="SM00229">
    <property type="entry name" value="RasGEFN"/>
    <property type="match status" value="1"/>
</dbReference>
<feature type="domain" description="N-terminal Ras-GEF" evidence="5">
    <location>
        <begin position="136"/>
        <end position="310"/>
    </location>
</feature>
<dbReference type="STRING" id="595528.A0A0D2WQ03"/>
<gene>
    <name evidence="6" type="ORF">CAOG_009712</name>
</gene>
<dbReference type="InterPro" id="IPR023578">
    <property type="entry name" value="Ras_GEF_dom_sf"/>
</dbReference>
<dbReference type="InParanoid" id="A0A0D2WQ03"/>
<dbReference type="Gene3D" id="1.20.870.10">
    <property type="entry name" value="Son of sevenless (SoS) protein Chain: S domain 1"/>
    <property type="match status" value="1"/>
</dbReference>
<evidence type="ECO:0000313" key="6">
    <source>
        <dbReference type="EMBL" id="KJE92938.1"/>
    </source>
</evidence>
<dbReference type="OrthoDB" id="546434at2759"/>